<dbReference type="InterPro" id="IPR029063">
    <property type="entry name" value="SAM-dependent_MTases_sf"/>
</dbReference>
<keyword evidence="11" id="KW-0812">Transmembrane</keyword>
<evidence type="ECO:0000256" key="11">
    <source>
        <dbReference type="SAM" id="Phobius"/>
    </source>
</evidence>
<accession>A0A226DVC2</accession>
<dbReference type="Pfam" id="PF00355">
    <property type="entry name" value="Rieske"/>
    <property type="match status" value="1"/>
</dbReference>
<reference evidence="13 14" key="1">
    <citation type="submission" date="2015-12" db="EMBL/GenBank/DDBJ databases">
        <title>The genome of Folsomia candida.</title>
        <authorList>
            <person name="Faddeeva A."/>
            <person name="Derks M.F."/>
            <person name="Anvar Y."/>
            <person name="Smit S."/>
            <person name="Van Straalen N."/>
            <person name="Roelofs D."/>
        </authorList>
    </citation>
    <scope>NUCLEOTIDE SEQUENCE [LARGE SCALE GENOMIC DNA]</scope>
    <source>
        <strain evidence="13 14">VU population</strain>
        <tissue evidence="13">Whole body</tissue>
    </source>
</reference>
<comment type="caution">
    <text evidence="13">The sequence shown here is derived from an EMBL/GenBank/DDBJ whole genome shotgun (WGS) entry which is preliminary data.</text>
</comment>
<evidence type="ECO:0000256" key="2">
    <source>
        <dbReference type="ARBA" id="ARBA00022603"/>
    </source>
</evidence>
<evidence type="ECO:0000256" key="4">
    <source>
        <dbReference type="ARBA" id="ARBA00022691"/>
    </source>
</evidence>
<evidence type="ECO:0000259" key="12">
    <source>
        <dbReference type="PROSITE" id="PS51296"/>
    </source>
</evidence>
<evidence type="ECO:0000313" key="14">
    <source>
        <dbReference type="Proteomes" id="UP000198287"/>
    </source>
</evidence>
<dbReference type="Pfam" id="PF02353">
    <property type="entry name" value="CMAS"/>
    <property type="match status" value="1"/>
</dbReference>
<feature type="domain" description="Rieske" evidence="12">
    <location>
        <begin position="469"/>
        <end position="516"/>
    </location>
</feature>
<keyword evidence="2" id="KW-0489">Methyltransferase</keyword>
<keyword evidence="11" id="KW-0472">Membrane</keyword>
<gene>
    <name evidence="13" type="ORF">Fcan01_16630</name>
</gene>
<proteinExistence type="predicted"/>
<keyword evidence="14" id="KW-1185">Reference proteome</keyword>
<keyword evidence="4" id="KW-0949">S-adenosyl-L-methionine</keyword>
<keyword evidence="9" id="KW-0411">Iron-sulfur</keyword>
<organism evidence="13 14">
    <name type="scientific">Folsomia candida</name>
    <name type="common">Springtail</name>
    <dbReference type="NCBI Taxonomy" id="158441"/>
    <lineage>
        <taxon>Eukaryota</taxon>
        <taxon>Metazoa</taxon>
        <taxon>Ecdysozoa</taxon>
        <taxon>Arthropoda</taxon>
        <taxon>Hexapoda</taxon>
        <taxon>Collembola</taxon>
        <taxon>Entomobryomorpha</taxon>
        <taxon>Isotomoidea</taxon>
        <taxon>Isotomidae</taxon>
        <taxon>Proisotominae</taxon>
        <taxon>Folsomia</taxon>
    </lineage>
</organism>
<dbReference type="PROSITE" id="PS51296">
    <property type="entry name" value="RIESKE"/>
    <property type="match status" value="1"/>
</dbReference>
<dbReference type="InterPro" id="IPR017941">
    <property type="entry name" value="Rieske_2Fe-2S"/>
</dbReference>
<keyword evidence="8" id="KW-0408">Iron</keyword>
<dbReference type="PANTHER" id="PTHR43667">
    <property type="entry name" value="CYCLOPROPANE-FATTY-ACYL-PHOSPHOLIPID SYNTHASE"/>
    <property type="match status" value="1"/>
</dbReference>
<sequence length="695" mass="79608">MFRDAICRIFIFLIHFWLWIEYIVIKILPSSLIRPQVESACRLDAENKGIVTVADARFYTQVASKSLLGLCESYKKGWIRVIKLEKMFENILRNEVTDNLVVKYKEFLDYLEFDLFRVKMVEPIYDSAKIVIIQIFSCFPLDAEVTALICGSDILVSCALWLSPSDTLDTAQANKMASLALQLRLTRGMRILEIGGGFGSMAKFLADKHGVHVVTTTTLREEVEFAKRNCAGSSVDVRLSDGKNLLEKVEKFDRILAIEVLEHVWRTDYADFFSNISQYLKPEGLFVLQCNGLNDSKMGNVNGFNPGVRFPYLNELITATQGHFVLEELKNIGPHYEKTWQAWASNFAKGRKRFAEMRGEAYCREWEFATALMATLSKLGMIQEVLISYLSNETTFMIGSLTLLVLTVILYKKCFHGSYELTMDCTQLGFENVGRDGFKGLKKRVMINELRKRREAVGGYPNPYPNGWFRILDSAQLLPQESKEVNVLGLNLVAWRGPSGDVFVADAYCPHLGAHLGVSSRVLELPNVNLKMWETREIDDTIYLWYHADGQCPSWYPESGLSNTEKNYKCRSIVSVQIGCLIQYGPGIQHTRANTPTADIKLLISFTPRDFMLVDFTAKIYMSPWVTNMTVKSFADVFVNQLTRDIRVLNRKQYMSKPVLLSEDKTITKFRRWYNQFYSASKDKKIKKNEEELEF</sequence>
<keyword evidence="7" id="KW-0560">Oxidoreductase</keyword>
<dbReference type="InterPro" id="IPR050723">
    <property type="entry name" value="CFA/CMAS"/>
</dbReference>
<evidence type="ECO:0000256" key="3">
    <source>
        <dbReference type="ARBA" id="ARBA00022679"/>
    </source>
</evidence>
<dbReference type="GO" id="GO:0046872">
    <property type="term" value="F:metal ion binding"/>
    <property type="evidence" value="ECO:0007669"/>
    <property type="project" value="UniProtKB-KW"/>
</dbReference>
<evidence type="ECO:0000256" key="7">
    <source>
        <dbReference type="ARBA" id="ARBA00023002"/>
    </source>
</evidence>
<dbReference type="GO" id="GO:0008203">
    <property type="term" value="P:cholesterol metabolic process"/>
    <property type="evidence" value="ECO:0007669"/>
    <property type="project" value="InterPro"/>
</dbReference>
<dbReference type="Gene3D" id="3.40.50.150">
    <property type="entry name" value="Vaccinia Virus protein VP39"/>
    <property type="match status" value="1"/>
</dbReference>
<dbReference type="InterPro" id="IPR036922">
    <property type="entry name" value="Rieske_2Fe-2S_sf"/>
</dbReference>
<evidence type="ECO:0000256" key="1">
    <source>
        <dbReference type="ARBA" id="ARBA00001962"/>
    </source>
</evidence>
<dbReference type="OrthoDB" id="8300214at2759"/>
<evidence type="ECO:0000256" key="8">
    <source>
        <dbReference type="ARBA" id="ARBA00023004"/>
    </source>
</evidence>
<dbReference type="SUPFAM" id="SSF53335">
    <property type="entry name" value="S-adenosyl-L-methionine-dependent methyltransferases"/>
    <property type="match status" value="1"/>
</dbReference>
<feature type="transmembrane region" description="Helical" evidence="11">
    <location>
        <begin position="7"/>
        <end position="25"/>
    </location>
</feature>
<keyword evidence="6" id="KW-0479">Metal-binding</keyword>
<keyword evidence="5" id="KW-0001">2Fe-2S</keyword>
<name>A0A226DVC2_FOLCA</name>
<keyword evidence="3" id="KW-0808">Transferase</keyword>
<evidence type="ECO:0000256" key="5">
    <source>
        <dbReference type="ARBA" id="ARBA00022714"/>
    </source>
</evidence>
<dbReference type="AlphaFoldDB" id="A0A226DVC2"/>
<comment type="cofactor">
    <cofactor evidence="1">
        <name>Fe cation</name>
        <dbReference type="ChEBI" id="CHEBI:24875"/>
    </cofactor>
</comment>
<dbReference type="SUPFAM" id="SSF50022">
    <property type="entry name" value="ISP domain"/>
    <property type="match status" value="1"/>
</dbReference>
<evidence type="ECO:0000256" key="10">
    <source>
        <dbReference type="ARBA" id="ARBA00023098"/>
    </source>
</evidence>
<keyword evidence="10" id="KW-0443">Lipid metabolism</keyword>
<dbReference type="Gene3D" id="3.90.380.10">
    <property type="entry name" value="Naphthalene 1,2-dioxygenase Alpha Subunit, Chain A, domain 1"/>
    <property type="match status" value="1"/>
</dbReference>
<dbReference type="UniPathway" id="UPA01020"/>
<dbReference type="InterPro" id="IPR045605">
    <property type="entry name" value="KshA-like_C"/>
</dbReference>
<dbReference type="Pfam" id="PF19298">
    <property type="entry name" value="KshA_C"/>
    <property type="match status" value="1"/>
</dbReference>
<dbReference type="PANTHER" id="PTHR43667:SF1">
    <property type="entry name" value="CYCLOPROPANE-FATTY-ACYL-PHOSPHOLIPID SYNTHASE"/>
    <property type="match status" value="1"/>
</dbReference>
<dbReference type="EMBL" id="LNIX01000011">
    <property type="protein sequence ID" value="OXA48764.1"/>
    <property type="molecule type" value="Genomic_DNA"/>
</dbReference>
<dbReference type="Gene3D" id="2.102.10.10">
    <property type="entry name" value="Rieske [2Fe-2S] iron-sulphur domain"/>
    <property type="match status" value="1"/>
</dbReference>
<evidence type="ECO:0000256" key="9">
    <source>
        <dbReference type="ARBA" id="ARBA00023014"/>
    </source>
</evidence>
<dbReference type="GO" id="GO:0008168">
    <property type="term" value="F:methyltransferase activity"/>
    <property type="evidence" value="ECO:0007669"/>
    <property type="project" value="UniProtKB-KW"/>
</dbReference>
<dbReference type="GO" id="GO:0051537">
    <property type="term" value="F:2 iron, 2 sulfur cluster binding"/>
    <property type="evidence" value="ECO:0007669"/>
    <property type="project" value="UniProtKB-KW"/>
</dbReference>
<protein>
    <submittedName>
        <fullName evidence="13">Cyclopropane-fatty-acyl-phospholipid synthase</fullName>
    </submittedName>
</protein>
<dbReference type="GO" id="GO:0032259">
    <property type="term" value="P:methylation"/>
    <property type="evidence" value="ECO:0007669"/>
    <property type="project" value="UniProtKB-KW"/>
</dbReference>
<keyword evidence="11" id="KW-1133">Transmembrane helix</keyword>
<evidence type="ECO:0000313" key="13">
    <source>
        <dbReference type="EMBL" id="OXA48764.1"/>
    </source>
</evidence>
<evidence type="ECO:0000256" key="6">
    <source>
        <dbReference type="ARBA" id="ARBA00022723"/>
    </source>
</evidence>
<dbReference type="CDD" id="cd02440">
    <property type="entry name" value="AdoMet_MTases"/>
    <property type="match status" value="1"/>
</dbReference>
<dbReference type="Proteomes" id="UP000198287">
    <property type="component" value="Unassembled WGS sequence"/>
</dbReference>
<dbReference type="GO" id="GO:0016491">
    <property type="term" value="F:oxidoreductase activity"/>
    <property type="evidence" value="ECO:0007669"/>
    <property type="project" value="UniProtKB-KW"/>
</dbReference>